<feature type="domain" description="FAD dependent oxidoreductase" evidence="5">
    <location>
        <begin position="2"/>
        <end position="348"/>
    </location>
</feature>
<evidence type="ECO:0000313" key="6">
    <source>
        <dbReference type="EMBL" id="MBP2186375.1"/>
    </source>
</evidence>
<keyword evidence="3" id="KW-0285">Flavoprotein</keyword>
<dbReference type="SUPFAM" id="SSF51905">
    <property type="entry name" value="FAD/NAD(P)-binding domain"/>
    <property type="match status" value="1"/>
</dbReference>
<evidence type="ECO:0000256" key="4">
    <source>
        <dbReference type="ARBA" id="ARBA00023002"/>
    </source>
</evidence>
<evidence type="ECO:0000259" key="5">
    <source>
        <dbReference type="Pfam" id="PF01266"/>
    </source>
</evidence>
<proteinExistence type="inferred from homology"/>
<name>A0ABS4Q3W6_9PSEU</name>
<evidence type="ECO:0000256" key="1">
    <source>
        <dbReference type="ARBA" id="ARBA00001974"/>
    </source>
</evidence>
<dbReference type="EMBL" id="JAGGMS010000001">
    <property type="protein sequence ID" value="MBP2186375.1"/>
    <property type="molecule type" value="Genomic_DNA"/>
</dbReference>
<comment type="cofactor">
    <cofactor evidence="1">
        <name>FAD</name>
        <dbReference type="ChEBI" id="CHEBI:57692"/>
    </cofactor>
</comment>
<evidence type="ECO:0000256" key="2">
    <source>
        <dbReference type="ARBA" id="ARBA00009410"/>
    </source>
</evidence>
<dbReference type="InterPro" id="IPR006076">
    <property type="entry name" value="FAD-dep_OxRdtase"/>
</dbReference>
<dbReference type="Gene3D" id="3.50.50.60">
    <property type="entry name" value="FAD/NAD(P)-binding domain"/>
    <property type="match status" value="1"/>
</dbReference>
<gene>
    <name evidence="6" type="ORF">JOM49_007901</name>
</gene>
<keyword evidence="7" id="KW-1185">Reference proteome</keyword>
<dbReference type="PANTHER" id="PTHR13847">
    <property type="entry name" value="SARCOSINE DEHYDROGENASE-RELATED"/>
    <property type="match status" value="1"/>
</dbReference>
<dbReference type="SUPFAM" id="SSF54373">
    <property type="entry name" value="FAD-linked reductases, C-terminal domain"/>
    <property type="match status" value="1"/>
</dbReference>
<protein>
    <submittedName>
        <fullName evidence="6">D-amino-acid dehydrogenase</fullName>
        <ecNumber evidence="6">1.4.99.-</ecNumber>
    </submittedName>
</protein>
<dbReference type="GO" id="GO:0016491">
    <property type="term" value="F:oxidoreductase activity"/>
    <property type="evidence" value="ECO:0007669"/>
    <property type="project" value="UniProtKB-KW"/>
</dbReference>
<dbReference type="EC" id="1.4.99.-" evidence="6"/>
<accession>A0ABS4Q3W6</accession>
<dbReference type="InterPro" id="IPR036188">
    <property type="entry name" value="FAD/NAD-bd_sf"/>
</dbReference>
<dbReference type="RefSeq" id="WP_209669389.1">
    <property type="nucleotide sequence ID" value="NZ_JAGGMS010000001.1"/>
</dbReference>
<keyword evidence="4 6" id="KW-0560">Oxidoreductase</keyword>
<dbReference type="PANTHER" id="PTHR13847:SF286">
    <property type="entry name" value="D-AMINO ACID DEHYDROGENASE"/>
    <property type="match status" value="1"/>
</dbReference>
<organism evidence="6 7">
    <name type="scientific">Amycolatopsis magusensis</name>
    <dbReference type="NCBI Taxonomy" id="882444"/>
    <lineage>
        <taxon>Bacteria</taxon>
        <taxon>Bacillati</taxon>
        <taxon>Actinomycetota</taxon>
        <taxon>Actinomycetes</taxon>
        <taxon>Pseudonocardiales</taxon>
        <taxon>Pseudonocardiaceae</taxon>
        <taxon>Amycolatopsis</taxon>
    </lineage>
</organism>
<comment type="caution">
    <text evidence="6">The sequence shown here is derived from an EMBL/GenBank/DDBJ whole genome shotgun (WGS) entry which is preliminary data.</text>
</comment>
<dbReference type="Proteomes" id="UP000741013">
    <property type="component" value="Unassembled WGS sequence"/>
</dbReference>
<dbReference type="Gene3D" id="3.30.9.10">
    <property type="entry name" value="D-Amino Acid Oxidase, subunit A, domain 2"/>
    <property type="match status" value="1"/>
</dbReference>
<dbReference type="Pfam" id="PF01266">
    <property type="entry name" value="DAO"/>
    <property type="match status" value="1"/>
</dbReference>
<comment type="similarity">
    <text evidence="2">Belongs to the DadA oxidoreductase family.</text>
</comment>
<evidence type="ECO:0000256" key="3">
    <source>
        <dbReference type="ARBA" id="ARBA00022630"/>
    </source>
</evidence>
<evidence type="ECO:0000313" key="7">
    <source>
        <dbReference type="Proteomes" id="UP000741013"/>
    </source>
</evidence>
<sequence>MRVLVIGSGIAGASTAYQLARRGAEVVLAGHDRDGVATSAGAGIVSPWTSRRSDEEYHLAARAAAFYPNLVEQLAEDGREDSSFEIVGAMVVSADEAELDAAEKRVTERATTAPGLGEIQRLDPVDARAYFPALAPELGAVHISGGGRVDGRHLRAALLGAAEARGVRSISGAAELVVDGGKVTGARIGDEVVSADAVVVAAGAWTDELLAPVHLRLGIEPQRGQISHLELPGTPTDAWPVVLPISSHYLLAFPGSRVVVGATRETDSGFDYRVTAAGQREVLDNALAVAPGLADATLLETRIGFRPAAPDGLPVLGSPEGHPELMIVTGFGPAGLTLAPYSGHVIAAQLLGAPVDSDLAAYHPDRFTRR</sequence>
<reference evidence="6 7" key="1">
    <citation type="submission" date="2021-03" db="EMBL/GenBank/DDBJ databases">
        <title>Sequencing the genomes of 1000 actinobacteria strains.</title>
        <authorList>
            <person name="Klenk H.-P."/>
        </authorList>
    </citation>
    <scope>NUCLEOTIDE SEQUENCE [LARGE SCALE GENOMIC DNA]</scope>
    <source>
        <strain evidence="6 7">DSM 45510</strain>
    </source>
</reference>